<sequence length="77" mass="8546">MSDLSYNQYGRLSDSLERDLMRKALSNGESVSIIALAQKALASIKQGIVSTYEYIIDVTEALNEARAKDARFSGSQW</sequence>
<dbReference type="RefSeq" id="WP_130037472.1">
    <property type="nucleotide sequence ID" value="NZ_JACCEV010000001.1"/>
</dbReference>
<dbReference type="OrthoDB" id="8637455at2"/>
<proteinExistence type="predicted"/>
<name>A0A853GSC0_9BURK</name>
<protein>
    <submittedName>
        <fullName evidence="1">Uncharacterized protein</fullName>
    </submittedName>
</protein>
<evidence type="ECO:0000313" key="1">
    <source>
        <dbReference type="EMBL" id="NYT85057.1"/>
    </source>
</evidence>
<dbReference type="EMBL" id="JACCEV010000001">
    <property type="protein sequence ID" value="NYT85057.1"/>
    <property type="molecule type" value="Genomic_DNA"/>
</dbReference>
<dbReference type="Proteomes" id="UP000554144">
    <property type="component" value="Unassembled WGS sequence"/>
</dbReference>
<reference evidence="1 2" key="1">
    <citation type="submission" date="2020-07" db="EMBL/GenBank/DDBJ databases">
        <title>Taxonomic revisions and descriptions of new bacterial species based on genomic comparisons in the high-G+C-content subgroup of the family Alcaligenaceae.</title>
        <authorList>
            <person name="Szabo A."/>
            <person name="Felfoldi T."/>
        </authorList>
    </citation>
    <scope>NUCLEOTIDE SEQUENCE [LARGE SCALE GENOMIC DNA]</scope>
    <source>
        <strain evidence="1 2">DSM 25667</strain>
    </source>
</reference>
<gene>
    <name evidence="1" type="ORF">H0A62_05520</name>
</gene>
<keyword evidence="2" id="KW-1185">Reference proteome</keyword>
<accession>A0A853GSC0</accession>
<evidence type="ECO:0000313" key="2">
    <source>
        <dbReference type="Proteomes" id="UP000554144"/>
    </source>
</evidence>
<comment type="caution">
    <text evidence="1">The sequence shown here is derived from an EMBL/GenBank/DDBJ whole genome shotgun (WGS) entry which is preliminary data.</text>
</comment>
<organism evidence="1 2">
    <name type="scientific">Pollutimonas harenae</name>
    <dbReference type="NCBI Taxonomy" id="657015"/>
    <lineage>
        <taxon>Bacteria</taxon>
        <taxon>Pseudomonadati</taxon>
        <taxon>Pseudomonadota</taxon>
        <taxon>Betaproteobacteria</taxon>
        <taxon>Burkholderiales</taxon>
        <taxon>Alcaligenaceae</taxon>
        <taxon>Pollutimonas</taxon>
    </lineage>
</organism>
<dbReference type="AlphaFoldDB" id="A0A853GSC0"/>